<dbReference type="PANTHER" id="PTHR31415:SF166">
    <property type="entry name" value="LATE EMBRYOGENESIS ABUNDANT (LEA) HYDROXYPROLINE-RICH GLYCOPROTEIN FAMILY"/>
    <property type="match status" value="1"/>
</dbReference>
<evidence type="ECO:0000256" key="5">
    <source>
        <dbReference type="SAM" id="Phobius"/>
    </source>
</evidence>
<evidence type="ECO:0000313" key="7">
    <source>
        <dbReference type="EMBL" id="KAF5194268.1"/>
    </source>
</evidence>
<keyword evidence="8" id="KW-1185">Reference proteome</keyword>
<evidence type="ECO:0000256" key="2">
    <source>
        <dbReference type="ARBA" id="ARBA00022692"/>
    </source>
</evidence>
<dbReference type="AlphaFoldDB" id="A0A7J6WBM2"/>
<evidence type="ECO:0000256" key="3">
    <source>
        <dbReference type="ARBA" id="ARBA00022989"/>
    </source>
</evidence>
<dbReference type="OrthoDB" id="1426517at2759"/>
<dbReference type="Pfam" id="PF03168">
    <property type="entry name" value="LEA_2"/>
    <property type="match status" value="1"/>
</dbReference>
<evidence type="ECO:0000256" key="1">
    <source>
        <dbReference type="ARBA" id="ARBA00004167"/>
    </source>
</evidence>
<feature type="domain" description="Late embryogenesis abundant protein LEA-2 subgroup" evidence="6">
    <location>
        <begin position="74"/>
        <end position="177"/>
    </location>
</feature>
<reference evidence="7 8" key="1">
    <citation type="submission" date="2020-06" db="EMBL/GenBank/DDBJ databases">
        <title>Transcriptomic and genomic resources for Thalictrum thalictroides and T. hernandezii: Facilitating candidate gene discovery in an emerging model plant lineage.</title>
        <authorList>
            <person name="Arias T."/>
            <person name="Riano-Pachon D.M."/>
            <person name="Di Stilio V.S."/>
        </authorList>
    </citation>
    <scope>NUCLEOTIDE SEQUENCE [LARGE SCALE GENOMIC DNA]</scope>
    <source>
        <strain evidence="8">cv. WT478/WT964</strain>
        <tissue evidence="7">Leaves</tissue>
    </source>
</reference>
<organism evidence="7 8">
    <name type="scientific">Thalictrum thalictroides</name>
    <name type="common">Rue-anemone</name>
    <name type="synonym">Anemone thalictroides</name>
    <dbReference type="NCBI Taxonomy" id="46969"/>
    <lineage>
        <taxon>Eukaryota</taxon>
        <taxon>Viridiplantae</taxon>
        <taxon>Streptophyta</taxon>
        <taxon>Embryophyta</taxon>
        <taxon>Tracheophyta</taxon>
        <taxon>Spermatophyta</taxon>
        <taxon>Magnoliopsida</taxon>
        <taxon>Ranunculales</taxon>
        <taxon>Ranunculaceae</taxon>
        <taxon>Thalictroideae</taxon>
        <taxon>Thalictrum</taxon>
    </lineage>
</organism>
<dbReference type="GO" id="GO:0098542">
    <property type="term" value="P:defense response to other organism"/>
    <property type="evidence" value="ECO:0007669"/>
    <property type="project" value="InterPro"/>
</dbReference>
<keyword evidence="3 5" id="KW-1133">Transmembrane helix</keyword>
<dbReference type="InterPro" id="IPR044839">
    <property type="entry name" value="NDR1-like"/>
</dbReference>
<comment type="caution">
    <text evidence="7">The sequence shown here is derived from an EMBL/GenBank/DDBJ whole genome shotgun (WGS) entry which is preliminary data.</text>
</comment>
<proteinExistence type="predicted"/>
<dbReference type="GO" id="GO:0009506">
    <property type="term" value="C:plasmodesma"/>
    <property type="evidence" value="ECO:0007669"/>
    <property type="project" value="TreeGrafter"/>
</dbReference>
<dbReference type="PANTHER" id="PTHR31415">
    <property type="entry name" value="OS05G0367900 PROTEIN"/>
    <property type="match status" value="1"/>
</dbReference>
<sequence>MSAKDCGNHGSSKKRLYRRLFAAFLTFIILVLFVILLVWLILRPTKPRFTLQEATVYQFNITGNNMLTSYIQVTIASKNPNDRIGIYYDRLDTYATYRGQQITLASSIPSTYQGHDDINIWSPYLTGNSEPIAPFLATNLAQDQMAGQILIYVKLDGRVRWKVGSWISGRYHLFVNCPAYLTFGSKFSGVSVGGSVVNADGNMIQREEKKRDTHQKVGGRKLQLRLVSLALWL</sequence>
<protein>
    <submittedName>
        <fullName evidence="7">NDR1/HIN1-like protein</fullName>
    </submittedName>
</protein>
<evidence type="ECO:0000256" key="4">
    <source>
        <dbReference type="ARBA" id="ARBA00023136"/>
    </source>
</evidence>
<dbReference type="EMBL" id="JABWDY010018953">
    <property type="protein sequence ID" value="KAF5194268.1"/>
    <property type="molecule type" value="Genomic_DNA"/>
</dbReference>
<keyword evidence="4 5" id="KW-0472">Membrane</keyword>
<feature type="transmembrane region" description="Helical" evidence="5">
    <location>
        <begin position="20"/>
        <end position="42"/>
    </location>
</feature>
<dbReference type="Proteomes" id="UP000554482">
    <property type="component" value="Unassembled WGS sequence"/>
</dbReference>
<comment type="subcellular location">
    <subcellularLocation>
        <location evidence="1">Membrane</location>
        <topology evidence="1">Single-pass membrane protein</topology>
    </subcellularLocation>
</comment>
<gene>
    <name evidence="7" type="ORF">FRX31_016145</name>
</gene>
<evidence type="ECO:0000313" key="8">
    <source>
        <dbReference type="Proteomes" id="UP000554482"/>
    </source>
</evidence>
<name>A0A7J6WBM2_THATH</name>
<accession>A0A7J6WBM2</accession>
<dbReference type="InterPro" id="IPR004864">
    <property type="entry name" value="LEA_2"/>
</dbReference>
<dbReference type="GO" id="GO:0005886">
    <property type="term" value="C:plasma membrane"/>
    <property type="evidence" value="ECO:0007669"/>
    <property type="project" value="TreeGrafter"/>
</dbReference>
<keyword evidence="2 5" id="KW-0812">Transmembrane</keyword>
<evidence type="ECO:0000259" key="6">
    <source>
        <dbReference type="Pfam" id="PF03168"/>
    </source>
</evidence>